<evidence type="ECO:0000313" key="2">
    <source>
        <dbReference type="EMBL" id="SDW93237.1"/>
    </source>
</evidence>
<dbReference type="EMBL" id="BNAB01000007">
    <property type="protein sequence ID" value="GHE01772.1"/>
    <property type="molecule type" value="Genomic_DNA"/>
</dbReference>
<reference evidence="1" key="3">
    <citation type="submission" date="2023-06" db="EMBL/GenBank/DDBJ databases">
        <authorList>
            <person name="Sun Q."/>
            <person name="Zhou Y."/>
        </authorList>
    </citation>
    <scope>NUCLEOTIDE SEQUENCE</scope>
    <source>
        <strain evidence="1">CGMCC 1.10859</strain>
    </source>
</reference>
<comment type="caution">
    <text evidence="1">The sequence shown here is derived from an EMBL/GenBank/DDBJ whole genome shotgun (WGS) entry which is preliminary data.</text>
</comment>
<dbReference type="EMBL" id="FNOB01000008">
    <property type="protein sequence ID" value="SDW93237.1"/>
    <property type="molecule type" value="Genomic_DNA"/>
</dbReference>
<dbReference type="PANTHER" id="PTHR43861">
    <property type="entry name" value="TRANS-ACONITATE 2-METHYLTRANSFERASE-RELATED"/>
    <property type="match status" value="1"/>
</dbReference>
<dbReference type="GO" id="GO:0008168">
    <property type="term" value="F:methyltransferase activity"/>
    <property type="evidence" value="ECO:0007669"/>
    <property type="project" value="UniProtKB-KW"/>
</dbReference>
<name>A0AAN4ZZF3_9RHOB</name>
<dbReference type="AlphaFoldDB" id="A0AAN4ZZF3"/>
<dbReference type="Pfam" id="PF13489">
    <property type="entry name" value="Methyltransf_23"/>
    <property type="match status" value="1"/>
</dbReference>
<dbReference type="Proteomes" id="UP000199541">
    <property type="component" value="Unassembled WGS sequence"/>
</dbReference>
<evidence type="ECO:0000313" key="1">
    <source>
        <dbReference type="EMBL" id="GHE01772.1"/>
    </source>
</evidence>
<proteinExistence type="predicted"/>
<dbReference type="CDD" id="cd02440">
    <property type="entry name" value="AdoMet_MTases"/>
    <property type="match status" value="1"/>
</dbReference>
<dbReference type="Gene3D" id="3.40.50.150">
    <property type="entry name" value="Vaccinia Virus protein VP39"/>
    <property type="match status" value="1"/>
</dbReference>
<protein>
    <submittedName>
        <fullName evidence="1 2">Methyltransferase</fullName>
    </submittedName>
</protein>
<dbReference type="SUPFAM" id="SSF53335">
    <property type="entry name" value="S-adenosyl-L-methionine-dependent methyltransferases"/>
    <property type="match status" value="1"/>
</dbReference>
<gene>
    <name evidence="1" type="ORF">GCM10008024_18880</name>
    <name evidence="2" type="ORF">SAMN05444006_10858</name>
</gene>
<reference evidence="2 3" key="2">
    <citation type="submission" date="2016-10" db="EMBL/GenBank/DDBJ databases">
        <authorList>
            <person name="Varghese N."/>
            <person name="Submissions S."/>
        </authorList>
    </citation>
    <scope>NUCLEOTIDE SEQUENCE [LARGE SCALE GENOMIC DNA]</scope>
    <source>
        <strain evidence="2 3">DSM 24802</strain>
    </source>
</reference>
<dbReference type="RefSeq" id="WP_035844751.1">
    <property type="nucleotide sequence ID" value="NZ_BNAB01000007.1"/>
</dbReference>
<keyword evidence="1" id="KW-0808">Transferase</keyword>
<evidence type="ECO:0000313" key="4">
    <source>
        <dbReference type="Proteomes" id="UP000634647"/>
    </source>
</evidence>
<keyword evidence="3" id="KW-1185">Reference proteome</keyword>
<dbReference type="Proteomes" id="UP000634647">
    <property type="component" value="Unassembled WGS sequence"/>
</dbReference>
<reference evidence="1" key="1">
    <citation type="journal article" date="2014" name="Int. J. Syst. Evol. Microbiol.">
        <title>Complete genome sequence of Corynebacterium casei LMG S-19264T (=DSM 44701T), isolated from a smear-ripened cheese.</title>
        <authorList>
            <consortium name="US DOE Joint Genome Institute (JGI-PGF)"/>
            <person name="Walter F."/>
            <person name="Albersmeier A."/>
            <person name="Kalinowski J."/>
            <person name="Ruckert C."/>
        </authorList>
    </citation>
    <scope>NUCLEOTIDE SEQUENCE</scope>
    <source>
        <strain evidence="1">CGMCC 1.10859</strain>
    </source>
</reference>
<evidence type="ECO:0000313" key="3">
    <source>
        <dbReference type="Proteomes" id="UP000199541"/>
    </source>
</evidence>
<dbReference type="GO" id="GO:0032259">
    <property type="term" value="P:methylation"/>
    <property type="evidence" value="ECO:0007669"/>
    <property type="project" value="UniProtKB-KW"/>
</dbReference>
<keyword evidence="1" id="KW-0489">Methyltransferase</keyword>
<organism evidence="1 4">
    <name type="scientific">Allgaiera indica</name>
    <dbReference type="NCBI Taxonomy" id="765699"/>
    <lineage>
        <taxon>Bacteria</taxon>
        <taxon>Pseudomonadati</taxon>
        <taxon>Pseudomonadota</taxon>
        <taxon>Alphaproteobacteria</taxon>
        <taxon>Rhodobacterales</taxon>
        <taxon>Paracoccaceae</taxon>
        <taxon>Allgaiera</taxon>
    </lineage>
</organism>
<accession>A0AAN4ZZF3</accession>
<dbReference type="InterPro" id="IPR029063">
    <property type="entry name" value="SAM-dependent_MTases_sf"/>
</dbReference>
<sequence>MSADRATIAFYQGNAADYSARMNRVNGGVGTRDLEEFAKALVPGGRVLDFGCGGGWAARLLAGQGFAVTALDPTPEFIAMLADCAGIDTILGDMAMLPEGALFDGIWAHFSLQHIPRQDLPAALSRLAQALAPGGVIAIGIHEGEESLRDSLGRLYNHWTEAALGKILAAEGVGIQSARRHPDRGFDGRQFSALHLQARRRR</sequence>